<dbReference type="Proteomes" id="UP000250572">
    <property type="component" value="Unassembled WGS sequence"/>
</dbReference>
<dbReference type="PANTHER" id="PTHR10605">
    <property type="entry name" value="HEPARAN SULFATE SULFOTRANSFERASE"/>
    <property type="match status" value="1"/>
</dbReference>
<evidence type="ECO:0000256" key="4">
    <source>
        <dbReference type="ARBA" id="ARBA00023034"/>
    </source>
</evidence>
<evidence type="ECO:0000256" key="5">
    <source>
        <dbReference type="ARBA" id="ARBA00023157"/>
    </source>
</evidence>
<dbReference type="FunFam" id="3.40.50.300:FF:000674">
    <property type="entry name" value="Sulfotransferase"/>
    <property type="match status" value="1"/>
</dbReference>
<dbReference type="STRING" id="33528.ENSGAFP00000004130"/>
<dbReference type="EMBL" id="NHOQ01002284">
    <property type="protein sequence ID" value="PWA18767.1"/>
    <property type="molecule type" value="Genomic_DNA"/>
</dbReference>
<feature type="binding site" evidence="14">
    <location>
        <position position="796"/>
    </location>
    <ligand>
        <name>3'-phosphoadenylyl sulfate</name>
        <dbReference type="ChEBI" id="CHEBI:58339"/>
    </ligand>
</feature>
<keyword evidence="19" id="KW-1185">Reference proteome</keyword>
<dbReference type="EC" id="2.8.2.23" evidence="10"/>
<name>A0A315V7V8_GAMAF</name>
<feature type="compositionally biased region" description="Polar residues" evidence="16">
    <location>
        <begin position="582"/>
        <end position="591"/>
    </location>
</feature>
<evidence type="ECO:0000256" key="12">
    <source>
        <dbReference type="ARBA" id="ARBA00077480"/>
    </source>
</evidence>
<sequence>MNNSPYKRLKQIKVEDGSDGGVWRIDTCFGRCHLLMSRGPCGALNALHKLMKLGVCLKISPYFQGGLQMVYVNLSHWGSCGAVKERIKALLQLEEQKQRWSALFWQVSGPTRLRMTHCTSADRLPCSTILLQETQMSSFLFGIGDVSVKFLKLKFQATLGTVKLTCEAGDARSSAGLPEISAGAAAHIHEQKRPRTKIQVSSEFMLDQSTKPSVDRFSVQSVALKWYSAEVTRSHSRRLPFSMLCEKVRNDGQDVMVFTYFKINMPCKVWERPDDDVIGKVQTYEMAAQDVIDPRSFIDPHSFSLDFPHQGVWFSARPGSLYRLHLVAHTAEQKHKKQNNIDSCINVGYQEQQSASIPVMKATYEDLHLARTASSPLRLFTREPLGLVMKRSSFPRSATAVFRVFVREHMSNLFITEILLLPQLCRAQVTQTGQVSDSSDVSLTHLNSLKLESVCRKGEWSRGRSVGVGLLTVSESEKPGGPSEAVQTERTRSGEVLSRSEFSLFARWRFSGTELDRCCSFNVAYSFAPFARLKSSRVRTSVMAALLLGLLLFAMQSPPLPSRPLADRGSSSPPISSPAADNGTTSHPNGTLQQLPQIIIIGVRKGGTRALIEMLSLHSAVVAAQNEVHFFDWENHFQKGLPWYLSQMPYAFPEQLTVEKTPAYFTSAKVPKRIYQMNPNIKLLLILRDPTERVLSDYTQVFYNRLQKHKRYQPIESVLVKDGEINLGYKALNRSLYYVHMQNWLRYFPLESIHVVDGDRLIKDPLPEMKKVERFLKLEPQINASNFYFNKTKGFYCLRDHGRERCLHDSKGRAHPHVAPAILQKLYQFFHQPNKKFFELKFLDLFGASRPPPPPLPFTGCQPTLVPEEARFPPNHNQPFWTFSKADGSQTPVLEGRSPATFRCASATPHLNRTIRRFSEISPTPQCQHMKIENRCPDAPS</sequence>
<reference evidence="18 19" key="1">
    <citation type="journal article" date="2018" name="G3 (Bethesda)">
        <title>A High-Quality Reference Genome for the Invasive Mosquitofish Gambusia affinis Using a Chicago Library.</title>
        <authorList>
            <person name="Hoffberg S.L."/>
            <person name="Troendle N.J."/>
            <person name="Glenn T.C."/>
            <person name="Mahmud O."/>
            <person name="Louha S."/>
            <person name="Chalopin D."/>
            <person name="Bennetzen J.L."/>
            <person name="Mauricio R."/>
        </authorList>
    </citation>
    <scope>NUCLEOTIDE SEQUENCE [LARGE SCALE GENOMIC DNA]</scope>
    <source>
        <strain evidence="18">NE01/NJP1002.9</strain>
        <tissue evidence="18">Muscle</tissue>
    </source>
</reference>
<dbReference type="InterPro" id="IPR027417">
    <property type="entry name" value="P-loop_NTPase"/>
</dbReference>
<comment type="function">
    <text evidence="9">Sulfotransferase that utilizes 3'-phospho-5'-adenylyl sulfate (PAPS) to catalyze the transfer of a sulfo group to position 3 of glucosamine residues in heparan. Catalyzes the rate limiting step in the biosynthesis of heparan sulfate (HSact). This modification is a crucial step in the biosynthesis of anticoagulant heparan sulfate as it completes the structure of the antithrombin pentasaccharide binding site.</text>
</comment>
<feature type="region of interest" description="Disordered" evidence="16">
    <location>
        <begin position="562"/>
        <end position="591"/>
    </location>
</feature>
<dbReference type="Gene3D" id="3.40.50.300">
    <property type="entry name" value="P-loop containing nucleotide triphosphate hydrolases"/>
    <property type="match status" value="1"/>
</dbReference>
<evidence type="ECO:0000256" key="7">
    <source>
        <dbReference type="ARBA" id="ARBA00023769"/>
    </source>
</evidence>
<evidence type="ECO:0000256" key="6">
    <source>
        <dbReference type="ARBA" id="ARBA00023180"/>
    </source>
</evidence>
<evidence type="ECO:0000256" key="9">
    <source>
        <dbReference type="ARBA" id="ARBA00058845"/>
    </source>
</evidence>
<dbReference type="GO" id="GO:0008467">
    <property type="term" value="F:[heparan sulfate]-glucosamine 3-sulfotransferase activity"/>
    <property type="evidence" value="ECO:0007669"/>
    <property type="project" value="UniProtKB-EC"/>
</dbReference>
<evidence type="ECO:0000256" key="11">
    <source>
        <dbReference type="ARBA" id="ARBA00071907"/>
    </source>
</evidence>
<dbReference type="InterPro" id="IPR000863">
    <property type="entry name" value="Sulfotransferase_dom"/>
</dbReference>
<evidence type="ECO:0000256" key="8">
    <source>
        <dbReference type="ARBA" id="ARBA00052516"/>
    </source>
</evidence>
<feature type="active site" description="For sulfotransferase activity" evidence="13">
    <location>
        <position position="605"/>
    </location>
</feature>
<evidence type="ECO:0000313" key="18">
    <source>
        <dbReference type="EMBL" id="PWA18767.1"/>
    </source>
</evidence>
<dbReference type="InterPro" id="IPR037359">
    <property type="entry name" value="NST/OST"/>
</dbReference>
<comment type="catalytic activity">
    <reaction evidence="8">
        <text>alpha-D-glucosaminyl-[heparan sulfate](n) + 3'-phosphoadenylyl sulfate = 3-sulfo-alpha-D-glucosaminyl-[heparan sulfate](n) + adenosine 3',5'-bisphosphate + H(+)</text>
        <dbReference type="Rhea" id="RHEA:15461"/>
        <dbReference type="Rhea" id="RHEA-COMP:9830"/>
        <dbReference type="Rhea" id="RHEA-COMP:9831"/>
        <dbReference type="ChEBI" id="CHEBI:15378"/>
        <dbReference type="ChEBI" id="CHEBI:58339"/>
        <dbReference type="ChEBI" id="CHEBI:58343"/>
        <dbReference type="ChEBI" id="CHEBI:58388"/>
        <dbReference type="ChEBI" id="CHEBI:70975"/>
        <dbReference type="EC" id="2.8.2.23"/>
    </reaction>
</comment>
<keyword evidence="5 15" id="KW-1015">Disulfide bond</keyword>
<feature type="binding site" evidence="14">
    <location>
        <begin position="811"/>
        <end position="815"/>
    </location>
    <ligand>
        <name>3'-phosphoadenylyl sulfate</name>
        <dbReference type="ChEBI" id="CHEBI:58339"/>
    </ligand>
</feature>
<dbReference type="GO" id="GO:0006024">
    <property type="term" value="P:glycosaminoglycan biosynthetic process"/>
    <property type="evidence" value="ECO:0007669"/>
    <property type="project" value="UniProtKB-ARBA"/>
</dbReference>
<gene>
    <name evidence="18" type="ORF">CCH79_00005740</name>
</gene>
<feature type="binding site" evidence="14">
    <location>
        <position position="696"/>
    </location>
    <ligand>
        <name>3'-phosphoadenylyl sulfate</name>
        <dbReference type="ChEBI" id="CHEBI:58339"/>
    </ligand>
</feature>
<evidence type="ECO:0000256" key="3">
    <source>
        <dbReference type="ARBA" id="ARBA00022729"/>
    </source>
</evidence>
<comment type="subcellular location">
    <subcellularLocation>
        <location evidence="7">Golgi apparatus lumen</location>
    </subcellularLocation>
</comment>
<evidence type="ECO:0000256" key="1">
    <source>
        <dbReference type="ARBA" id="ARBA00005771"/>
    </source>
</evidence>
<evidence type="ECO:0000256" key="14">
    <source>
        <dbReference type="PIRSR" id="PIRSR637359-2"/>
    </source>
</evidence>
<evidence type="ECO:0000256" key="10">
    <source>
        <dbReference type="ARBA" id="ARBA00066719"/>
    </source>
</evidence>
<evidence type="ECO:0000259" key="17">
    <source>
        <dbReference type="Pfam" id="PF00685"/>
    </source>
</evidence>
<keyword evidence="6" id="KW-0325">Glycoprotein</keyword>
<feature type="domain" description="Sulfotransferase" evidence="17">
    <location>
        <begin position="596"/>
        <end position="833"/>
    </location>
</feature>
<keyword evidence="2" id="KW-0808">Transferase</keyword>
<feature type="binding site" evidence="14">
    <location>
        <position position="688"/>
    </location>
    <ligand>
        <name>3'-phosphoadenylyl sulfate</name>
        <dbReference type="ChEBI" id="CHEBI:58339"/>
    </ligand>
</feature>
<dbReference type="GO" id="GO:0005796">
    <property type="term" value="C:Golgi lumen"/>
    <property type="evidence" value="ECO:0007669"/>
    <property type="project" value="UniProtKB-SubCell"/>
</dbReference>
<evidence type="ECO:0000256" key="2">
    <source>
        <dbReference type="ARBA" id="ARBA00022679"/>
    </source>
</evidence>
<comment type="caution">
    <text evidence="18">The sequence shown here is derived from an EMBL/GenBank/DDBJ whole genome shotgun (WGS) entry which is preliminary data.</text>
</comment>
<protein>
    <recommendedName>
        <fullName evidence="11">Heparan sulfate glucosamine 3-O-sulfotransferase 1</fullName>
        <ecNumber evidence="10">2.8.2.23</ecNumber>
    </recommendedName>
    <alternativeName>
        <fullName evidence="12">Heparan sulfate D-glucosaminyl 3-O-sulfotransferase 1</fullName>
    </alternativeName>
</protein>
<dbReference type="AlphaFoldDB" id="A0A315V7V8"/>
<dbReference type="PANTHER" id="PTHR10605:SF16">
    <property type="entry name" value="HEPARAN SULFATE GLUCOSAMINE 3-O-SULFOTRANSFERASE 1"/>
    <property type="match status" value="1"/>
</dbReference>
<keyword evidence="3" id="KW-0732">Signal</keyword>
<evidence type="ECO:0000256" key="16">
    <source>
        <dbReference type="SAM" id="MobiDB-lite"/>
    </source>
</evidence>
<feature type="binding site" evidence="14">
    <location>
        <begin position="605"/>
        <end position="609"/>
    </location>
    <ligand>
        <name>3'-phosphoadenylyl sulfate</name>
        <dbReference type="ChEBI" id="CHEBI:58339"/>
    </ligand>
</feature>
<evidence type="ECO:0000313" key="19">
    <source>
        <dbReference type="Proteomes" id="UP000250572"/>
    </source>
</evidence>
<accession>A0A315V7V8</accession>
<dbReference type="Pfam" id="PF00685">
    <property type="entry name" value="Sulfotransfer_1"/>
    <property type="match status" value="1"/>
</dbReference>
<organism evidence="18 19">
    <name type="scientific">Gambusia affinis</name>
    <name type="common">Western mosquitofish</name>
    <name type="synonym">Heterandria affinis</name>
    <dbReference type="NCBI Taxonomy" id="33528"/>
    <lineage>
        <taxon>Eukaryota</taxon>
        <taxon>Metazoa</taxon>
        <taxon>Chordata</taxon>
        <taxon>Craniata</taxon>
        <taxon>Vertebrata</taxon>
        <taxon>Euteleostomi</taxon>
        <taxon>Actinopterygii</taxon>
        <taxon>Neopterygii</taxon>
        <taxon>Teleostei</taxon>
        <taxon>Neoteleostei</taxon>
        <taxon>Acanthomorphata</taxon>
        <taxon>Ovalentaria</taxon>
        <taxon>Atherinomorphae</taxon>
        <taxon>Cyprinodontiformes</taxon>
        <taxon>Poeciliidae</taxon>
        <taxon>Poeciliinae</taxon>
        <taxon>Gambusia</taxon>
    </lineage>
</organism>
<feature type="disulfide bond" evidence="15">
    <location>
        <begin position="797"/>
        <end position="806"/>
    </location>
</feature>
<evidence type="ECO:0000256" key="13">
    <source>
        <dbReference type="PIRSR" id="PIRSR637359-1"/>
    </source>
</evidence>
<keyword evidence="4" id="KW-0333">Golgi apparatus</keyword>
<proteinExistence type="inferred from homology"/>
<comment type="similarity">
    <text evidence="1">Belongs to the sulfotransferase 1 family.</text>
</comment>
<evidence type="ECO:0000256" key="15">
    <source>
        <dbReference type="PIRSR" id="PIRSR637359-3"/>
    </source>
</evidence>
<dbReference type="SUPFAM" id="SSF52540">
    <property type="entry name" value="P-loop containing nucleoside triphosphate hydrolases"/>
    <property type="match status" value="1"/>
</dbReference>